<proteinExistence type="predicted"/>
<evidence type="ECO:0000313" key="2">
    <source>
        <dbReference type="Proteomes" id="UP000242381"/>
    </source>
</evidence>
<organism evidence="1 2">
    <name type="scientific">Rhizopus microsporus</name>
    <dbReference type="NCBI Taxonomy" id="58291"/>
    <lineage>
        <taxon>Eukaryota</taxon>
        <taxon>Fungi</taxon>
        <taxon>Fungi incertae sedis</taxon>
        <taxon>Mucoromycota</taxon>
        <taxon>Mucoromycotina</taxon>
        <taxon>Mucoromycetes</taxon>
        <taxon>Mucorales</taxon>
        <taxon>Mucorineae</taxon>
        <taxon>Rhizopodaceae</taxon>
        <taxon>Rhizopus</taxon>
    </lineage>
</organism>
<reference evidence="1 2" key="1">
    <citation type="journal article" date="2016" name="Proc. Natl. Acad. Sci. U.S.A.">
        <title>Lipid metabolic changes in an early divergent fungus govern the establishment of a mutualistic symbiosis with endobacteria.</title>
        <authorList>
            <person name="Lastovetsky O.A."/>
            <person name="Gaspar M.L."/>
            <person name="Mondo S.J."/>
            <person name="LaButti K.M."/>
            <person name="Sandor L."/>
            <person name="Grigoriev I.V."/>
            <person name="Henry S.A."/>
            <person name="Pawlowska T.E."/>
        </authorList>
    </citation>
    <scope>NUCLEOTIDE SEQUENCE [LARGE SCALE GENOMIC DNA]</scope>
    <source>
        <strain evidence="1 2">ATCC 11559</strain>
    </source>
</reference>
<dbReference type="Proteomes" id="UP000242381">
    <property type="component" value="Unassembled WGS sequence"/>
</dbReference>
<sequence>MSTNFNSTSISITANFICPTVPDYEESVQTFIFTTSDKFEEWFKTGMFSHSKWNKMVGQIGTFLQSLATKHLFPYQQLD</sequence>
<evidence type="ECO:0000313" key="1">
    <source>
        <dbReference type="EMBL" id="ORE12564.1"/>
    </source>
</evidence>
<protein>
    <submittedName>
        <fullName evidence="1">Uncharacterized protein</fullName>
    </submittedName>
</protein>
<dbReference type="AlphaFoldDB" id="A0A1X0RKR8"/>
<name>A0A1X0RKR8_RHIZD</name>
<dbReference type="EMBL" id="KV921642">
    <property type="protein sequence ID" value="ORE12564.1"/>
    <property type="molecule type" value="Genomic_DNA"/>
</dbReference>
<accession>A0A1X0RKR8</accession>
<gene>
    <name evidence="1" type="ORF">BCV71DRAFT_269100</name>
</gene>
<dbReference type="VEuPathDB" id="FungiDB:BCV72DRAFT_303811"/>